<proteinExistence type="predicted"/>
<protein>
    <submittedName>
        <fullName evidence="3">Uncharacterized protein</fullName>
    </submittedName>
</protein>
<evidence type="ECO:0000256" key="2">
    <source>
        <dbReference type="SAM" id="SignalP"/>
    </source>
</evidence>
<feature type="signal peptide" evidence="2">
    <location>
        <begin position="1"/>
        <end position="26"/>
    </location>
</feature>
<keyword evidence="4" id="KW-1185">Reference proteome</keyword>
<dbReference type="EMBL" id="BAAAPL010000001">
    <property type="protein sequence ID" value="GAA1696760.1"/>
    <property type="molecule type" value="Genomic_DNA"/>
</dbReference>
<gene>
    <name evidence="3" type="ORF">GCM10009808_12710</name>
</gene>
<dbReference type="Proteomes" id="UP001501690">
    <property type="component" value="Unassembled WGS sequence"/>
</dbReference>
<accession>A0ABN2I0U2</accession>
<comment type="caution">
    <text evidence="3">The sequence shown here is derived from an EMBL/GenBank/DDBJ whole genome shotgun (WGS) entry which is preliminary data.</text>
</comment>
<evidence type="ECO:0000313" key="3">
    <source>
        <dbReference type="EMBL" id="GAA1696760.1"/>
    </source>
</evidence>
<sequence>MSRLGRPSRIAVVGAVLAGASLIVLAGCAPLPDAEPTTAGSATSTSTAAPAASDSATPTPTTEPGFAVPADCRDIYSADMLAALDSANPPLNDPTLTMYSTENVTGLELLSSGVTSLRCTWGVGGSAGLATNVTAITAGDADELVASFESSGMSCAEYTGGQICRIEHETIDRSDNLVDTGETHYVGRGGWISTRWVNFAPEGYTEDIVATLWP</sequence>
<feature type="chain" id="PRO_5045469059" evidence="2">
    <location>
        <begin position="27"/>
        <end position="214"/>
    </location>
</feature>
<dbReference type="PROSITE" id="PS51257">
    <property type="entry name" value="PROKAR_LIPOPROTEIN"/>
    <property type="match status" value="1"/>
</dbReference>
<name>A0ABN2I0U2_9MICO</name>
<evidence type="ECO:0000313" key="4">
    <source>
        <dbReference type="Proteomes" id="UP001501690"/>
    </source>
</evidence>
<organism evidence="3 4">
    <name type="scientific">Microbacterium sediminicola</name>
    <dbReference type="NCBI Taxonomy" id="415210"/>
    <lineage>
        <taxon>Bacteria</taxon>
        <taxon>Bacillati</taxon>
        <taxon>Actinomycetota</taxon>
        <taxon>Actinomycetes</taxon>
        <taxon>Micrococcales</taxon>
        <taxon>Microbacteriaceae</taxon>
        <taxon>Microbacterium</taxon>
    </lineage>
</organism>
<feature type="compositionally biased region" description="Low complexity" evidence="1">
    <location>
        <begin position="34"/>
        <end position="64"/>
    </location>
</feature>
<keyword evidence="2" id="KW-0732">Signal</keyword>
<reference evidence="3 4" key="1">
    <citation type="journal article" date="2019" name="Int. J. Syst. Evol. Microbiol.">
        <title>The Global Catalogue of Microorganisms (GCM) 10K type strain sequencing project: providing services to taxonomists for standard genome sequencing and annotation.</title>
        <authorList>
            <consortium name="The Broad Institute Genomics Platform"/>
            <consortium name="The Broad Institute Genome Sequencing Center for Infectious Disease"/>
            <person name="Wu L."/>
            <person name="Ma J."/>
        </authorList>
    </citation>
    <scope>NUCLEOTIDE SEQUENCE [LARGE SCALE GENOMIC DNA]</scope>
    <source>
        <strain evidence="3 4">JCM 15577</strain>
    </source>
</reference>
<evidence type="ECO:0000256" key="1">
    <source>
        <dbReference type="SAM" id="MobiDB-lite"/>
    </source>
</evidence>
<dbReference type="RefSeq" id="WP_344070540.1">
    <property type="nucleotide sequence ID" value="NZ_BAAAPL010000001.1"/>
</dbReference>
<feature type="region of interest" description="Disordered" evidence="1">
    <location>
        <begin position="34"/>
        <end position="66"/>
    </location>
</feature>